<evidence type="ECO:0000256" key="1">
    <source>
        <dbReference type="SAM" id="MobiDB-lite"/>
    </source>
</evidence>
<accession>A0A1C3NT55</accession>
<keyword evidence="3" id="KW-1185">Reference proteome</keyword>
<reference evidence="3" key="1">
    <citation type="submission" date="2016-02" db="EMBL/GenBank/DDBJ databases">
        <authorList>
            <person name="Wibberg D."/>
        </authorList>
    </citation>
    <scope>NUCLEOTIDE SEQUENCE [LARGE SCALE GENOMIC DNA]</scope>
</reference>
<sequence length="57" mass="6066">MHTSACISSAATQHITFDEVKCRSSPHTSQMPQSGSRQCSAAVSTSLTSTGHNRSDR</sequence>
<feature type="region of interest" description="Disordered" evidence="1">
    <location>
        <begin position="23"/>
        <end position="57"/>
    </location>
</feature>
<proteinExistence type="predicted"/>
<name>A0A1C3NT55_9ACTN</name>
<organism evidence="2 3">
    <name type="scientific">Candidatus Protofrankia californiensis</name>
    <dbReference type="NCBI Taxonomy" id="1839754"/>
    <lineage>
        <taxon>Bacteria</taxon>
        <taxon>Bacillati</taxon>
        <taxon>Actinomycetota</taxon>
        <taxon>Actinomycetes</taxon>
        <taxon>Frankiales</taxon>
        <taxon>Frankiaceae</taxon>
        <taxon>Protofrankia</taxon>
    </lineage>
</organism>
<protein>
    <submittedName>
        <fullName evidence="2">Uncharacterized protein</fullName>
    </submittedName>
</protein>
<evidence type="ECO:0000313" key="3">
    <source>
        <dbReference type="Proteomes" id="UP000199013"/>
    </source>
</evidence>
<evidence type="ECO:0000313" key="2">
    <source>
        <dbReference type="EMBL" id="SBW17460.1"/>
    </source>
</evidence>
<dbReference type="AlphaFoldDB" id="A0A1C3NT55"/>
<dbReference type="EMBL" id="FLUV01000093">
    <property type="protein sequence ID" value="SBW17460.1"/>
    <property type="molecule type" value="Genomic_DNA"/>
</dbReference>
<dbReference type="Proteomes" id="UP000199013">
    <property type="component" value="Unassembled WGS sequence"/>
</dbReference>
<gene>
    <name evidence="2" type="ORF">FDG2_0227</name>
</gene>
<feature type="compositionally biased region" description="Polar residues" evidence="1">
    <location>
        <begin position="25"/>
        <end position="57"/>
    </location>
</feature>